<feature type="domain" description="Flavodoxin" evidence="2">
    <location>
        <begin position="24"/>
        <end position="163"/>
    </location>
</feature>
<feature type="region of interest" description="Disordered" evidence="1">
    <location>
        <begin position="1"/>
        <end position="20"/>
    </location>
</feature>
<evidence type="ECO:0000313" key="4">
    <source>
        <dbReference type="Proteomes" id="UP000321490"/>
    </source>
</evidence>
<name>A0A562IQ12_9ACTN</name>
<dbReference type="InterPro" id="IPR029039">
    <property type="entry name" value="Flavoprotein-like_sf"/>
</dbReference>
<dbReference type="SUPFAM" id="SSF52218">
    <property type="entry name" value="Flavoproteins"/>
    <property type="match status" value="1"/>
</dbReference>
<dbReference type="Proteomes" id="UP000321490">
    <property type="component" value="Unassembled WGS sequence"/>
</dbReference>
<evidence type="ECO:0000256" key="1">
    <source>
        <dbReference type="SAM" id="MobiDB-lite"/>
    </source>
</evidence>
<dbReference type="InterPro" id="IPR026816">
    <property type="entry name" value="Flavodoxin_dom"/>
</dbReference>
<evidence type="ECO:0000313" key="3">
    <source>
        <dbReference type="EMBL" id="TWH73119.1"/>
    </source>
</evidence>
<reference evidence="3 4" key="1">
    <citation type="submission" date="2019-07" db="EMBL/GenBank/DDBJ databases">
        <title>R&amp;d 2014.</title>
        <authorList>
            <person name="Klenk H.-P."/>
        </authorList>
    </citation>
    <scope>NUCLEOTIDE SEQUENCE [LARGE SCALE GENOMIC DNA]</scope>
    <source>
        <strain evidence="3 4">DSM 45764</strain>
    </source>
</reference>
<proteinExistence type="predicted"/>
<sequence length="191" mass="20246">MPTQAPRTPHPAHGTNGEGRSRVLVAVASRHGATAEIAEELARVLRAASPTLVVQILPVERAGDPADHDAVVLGSAVYAGRWLAPARDYAARHAAALRGRPVWLFSSGPIGAPPFPPDDPHDAAPLLRSLTAREHRVFPGRLDPARLGLAERAVVTAMRAPVGDSRDWPAVRAWAEQIAAELAPRPVRGNG</sequence>
<dbReference type="Gene3D" id="3.40.50.360">
    <property type="match status" value="1"/>
</dbReference>
<dbReference type="AlphaFoldDB" id="A0A562IQ12"/>
<gene>
    <name evidence="3" type="ORF">JD78_01642</name>
</gene>
<comment type="caution">
    <text evidence="3">The sequence shown here is derived from an EMBL/GenBank/DDBJ whole genome shotgun (WGS) entry which is preliminary data.</text>
</comment>
<organism evidence="3 4">
    <name type="scientific">Modestobacter roseus</name>
    <dbReference type="NCBI Taxonomy" id="1181884"/>
    <lineage>
        <taxon>Bacteria</taxon>
        <taxon>Bacillati</taxon>
        <taxon>Actinomycetota</taxon>
        <taxon>Actinomycetes</taxon>
        <taxon>Geodermatophilales</taxon>
        <taxon>Geodermatophilaceae</taxon>
        <taxon>Modestobacter</taxon>
    </lineage>
</organism>
<protein>
    <submittedName>
        <fullName evidence="3">Menaquinone-dependent protoporphyrinogen oxidase</fullName>
    </submittedName>
</protein>
<dbReference type="Pfam" id="PF12724">
    <property type="entry name" value="Flavodoxin_5"/>
    <property type="match status" value="1"/>
</dbReference>
<keyword evidence="4" id="KW-1185">Reference proteome</keyword>
<evidence type="ECO:0000259" key="2">
    <source>
        <dbReference type="Pfam" id="PF12724"/>
    </source>
</evidence>
<dbReference type="EMBL" id="VLKF01000001">
    <property type="protein sequence ID" value="TWH73119.1"/>
    <property type="molecule type" value="Genomic_DNA"/>
</dbReference>
<accession>A0A562IQ12</accession>
<dbReference type="RefSeq" id="WP_166521073.1">
    <property type="nucleotide sequence ID" value="NZ_VLKF01000001.1"/>
</dbReference>